<dbReference type="PANTHER" id="PTHR39321:SF3">
    <property type="entry name" value="PHOSPHOPANTETHEINE ADENYLYLTRANSFERASE"/>
    <property type="match status" value="1"/>
</dbReference>
<evidence type="ECO:0000256" key="8">
    <source>
        <dbReference type="ARBA" id="ARBA00022840"/>
    </source>
</evidence>
<gene>
    <name evidence="11 13" type="primary">nadD</name>
    <name evidence="13" type="ORF">Rcae01_01842</name>
</gene>
<dbReference type="HAMAP" id="MF_00244">
    <property type="entry name" value="NaMN_adenylyltr"/>
    <property type="match status" value="1"/>
</dbReference>
<dbReference type="InterPro" id="IPR004821">
    <property type="entry name" value="Cyt_trans-like"/>
</dbReference>
<comment type="function">
    <text evidence="1 11">Catalyzes the reversible adenylation of nicotinate mononucleotide (NaMN) to nicotinic acid adenine dinucleotide (NaAD).</text>
</comment>
<evidence type="ECO:0000256" key="10">
    <source>
        <dbReference type="ARBA" id="ARBA00048721"/>
    </source>
</evidence>
<comment type="catalytic activity">
    <reaction evidence="10 11">
        <text>nicotinate beta-D-ribonucleotide + ATP + H(+) = deamido-NAD(+) + diphosphate</text>
        <dbReference type="Rhea" id="RHEA:22860"/>
        <dbReference type="ChEBI" id="CHEBI:15378"/>
        <dbReference type="ChEBI" id="CHEBI:30616"/>
        <dbReference type="ChEBI" id="CHEBI:33019"/>
        <dbReference type="ChEBI" id="CHEBI:57502"/>
        <dbReference type="ChEBI" id="CHEBI:58437"/>
        <dbReference type="EC" id="2.7.7.18"/>
    </reaction>
</comment>
<accession>A0ABP9VMG2</accession>
<dbReference type="InterPro" id="IPR005248">
    <property type="entry name" value="NadD/NMNAT"/>
</dbReference>
<evidence type="ECO:0000256" key="9">
    <source>
        <dbReference type="ARBA" id="ARBA00023027"/>
    </source>
</evidence>
<dbReference type="NCBIfam" id="TIGR00125">
    <property type="entry name" value="cyt_tran_rel"/>
    <property type="match status" value="1"/>
</dbReference>
<dbReference type="CDD" id="cd02165">
    <property type="entry name" value="NMNAT"/>
    <property type="match status" value="1"/>
</dbReference>
<keyword evidence="14" id="KW-1185">Reference proteome</keyword>
<dbReference type="Pfam" id="PF01467">
    <property type="entry name" value="CTP_transf_like"/>
    <property type="match status" value="1"/>
</dbReference>
<comment type="caution">
    <text evidence="13">The sequence shown here is derived from an EMBL/GenBank/DDBJ whole genome shotgun (WGS) entry which is preliminary data.</text>
</comment>
<dbReference type="PANTHER" id="PTHR39321">
    <property type="entry name" value="NICOTINATE-NUCLEOTIDE ADENYLYLTRANSFERASE-RELATED"/>
    <property type="match status" value="1"/>
</dbReference>
<name>A0ABP9VMG2_9BACT</name>
<evidence type="ECO:0000256" key="2">
    <source>
        <dbReference type="ARBA" id="ARBA00005019"/>
    </source>
</evidence>
<dbReference type="EC" id="2.7.7.18" evidence="11"/>
<dbReference type="EMBL" id="BAABRO010000003">
    <property type="protein sequence ID" value="GAA5506389.1"/>
    <property type="molecule type" value="Genomic_DNA"/>
</dbReference>
<keyword evidence="8 11" id="KW-0067">ATP-binding</keyword>
<keyword evidence="9 11" id="KW-0520">NAD</keyword>
<sequence>MRPPHPLYFRDLLDKSGQASRRHFRFAKKISLIGISDKASKPEKESNLMRIGLFGGSFDPVHVGHLWIAEAARETLALDQVRWIPTATSPLKPAGAVASNKDRLEMLKQALVDNPYYELDDREIRRGAVSYTVDTVAELVQEMPDSQFFMIIGSDSLASFPLWRQPQRLLGLITPAVVQRGGEEAIDFSVLEGLVERDRIAEIASHVIAMPVIELSSSELRERVQQGRSIRYRTPRAVERVIRQRGLYRSPPIANATD</sequence>
<evidence type="ECO:0000256" key="5">
    <source>
        <dbReference type="ARBA" id="ARBA00022679"/>
    </source>
</evidence>
<keyword evidence="4 11" id="KW-0662">Pyridine nucleotide biosynthesis</keyword>
<evidence type="ECO:0000313" key="14">
    <source>
        <dbReference type="Proteomes" id="UP001416858"/>
    </source>
</evidence>
<evidence type="ECO:0000256" key="3">
    <source>
        <dbReference type="ARBA" id="ARBA00009014"/>
    </source>
</evidence>
<dbReference type="InterPro" id="IPR014729">
    <property type="entry name" value="Rossmann-like_a/b/a_fold"/>
</dbReference>
<keyword evidence="7 11" id="KW-0547">Nucleotide-binding</keyword>
<evidence type="ECO:0000256" key="1">
    <source>
        <dbReference type="ARBA" id="ARBA00002324"/>
    </source>
</evidence>
<evidence type="ECO:0000256" key="7">
    <source>
        <dbReference type="ARBA" id="ARBA00022741"/>
    </source>
</evidence>
<dbReference type="Proteomes" id="UP001416858">
    <property type="component" value="Unassembled WGS sequence"/>
</dbReference>
<keyword evidence="6 11" id="KW-0548">Nucleotidyltransferase</keyword>
<dbReference type="GO" id="GO:0016779">
    <property type="term" value="F:nucleotidyltransferase activity"/>
    <property type="evidence" value="ECO:0007669"/>
    <property type="project" value="UniProtKB-KW"/>
</dbReference>
<protein>
    <recommendedName>
        <fullName evidence="11">Probable nicotinate-nucleotide adenylyltransferase</fullName>
        <ecNumber evidence="11">2.7.7.18</ecNumber>
    </recommendedName>
    <alternativeName>
        <fullName evidence="11">Deamido-NAD(+) diphosphorylase</fullName>
    </alternativeName>
    <alternativeName>
        <fullName evidence="11">Deamido-NAD(+) pyrophosphorylase</fullName>
    </alternativeName>
    <alternativeName>
        <fullName evidence="11">Nicotinate mononucleotide adenylyltransferase</fullName>
        <shortName evidence="11">NaMN adenylyltransferase</shortName>
    </alternativeName>
</protein>
<dbReference type="SUPFAM" id="SSF52374">
    <property type="entry name" value="Nucleotidylyl transferase"/>
    <property type="match status" value="1"/>
</dbReference>
<dbReference type="Gene3D" id="3.40.50.620">
    <property type="entry name" value="HUPs"/>
    <property type="match status" value="1"/>
</dbReference>
<evidence type="ECO:0000259" key="12">
    <source>
        <dbReference type="Pfam" id="PF01467"/>
    </source>
</evidence>
<evidence type="ECO:0000256" key="4">
    <source>
        <dbReference type="ARBA" id="ARBA00022642"/>
    </source>
</evidence>
<proteinExistence type="inferred from homology"/>
<dbReference type="NCBIfam" id="TIGR00482">
    <property type="entry name" value="nicotinate (nicotinamide) nucleotide adenylyltransferase"/>
    <property type="match status" value="1"/>
</dbReference>
<dbReference type="NCBIfam" id="NF000840">
    <property type="entry name" value="PRK00071.1-3"/>
    <property type="match status" value="1"/>
</dbReference>
<keyword evidence="5 11" id="KW-0808">Transferase</keyword>
<reference evidence="13 14" key="1">
    <citation type="submission" date="2024-02" db="EMBL/GenBank/DDBJ databases">
        <title>Rhodopirellula caenicola NBRC 110016.</title>
        <authorList>
            <person name="Ichikawa N."/>
            <person name="Katano-Makiyama Y."/>
            <person name="Hidaka K."/>
        </authorList>
    </citation>
    <scope>NUCLEOTIDE SEQUENCE [LARGE SCALE GENOMIC DNA]</scope>
    <source>
        <strain evidence="13 14">NBRC 110016</strain>
    </source>
</reference>
<evidence type="ECO:0000256" key="11">
    <source>
        <dbReference type="HAMAP-Rule" id="MF_00244"/>
    </source>
</evidence>
<evidence type="ECO:0000256" key="6">
    <source>
        <dbReference type="ARBA" id="ARBA00022695"/>
    </source>
</evidence>
<evidence type="ECO:0000313" key="13">
    <source>
        <dbReference type="EMBL" id="GAA5506389.1"/>
    </source>
</evidence>
<comment type="pathway">
    <text evidence="2 11">Cofactor biosynthesis; NAD(+) biosynthesis; deamido-NAD(+) from nicotinate D-ribonucleotide: step 1/1.</text>
</comment>
<organism evidence="13 14">
    <name type="scientific">Novipirellula caenicola</name>
    <dbReference type="NCBI Taxonomy" id="1536901"/>
    <lineage>
        <taxon>Bacteria</taxon>
        <taxon>Pseudomonadati</taxon>
        <taxon>Planctomycetota</taxon>
        <taxon>Planctomycetia</taxon>
        <taxon>Pirellulales</taxon>
        <taxon>Pirellulaceae</taxon>
        <taxon>Novipirellula</taxon>
    </lineage>
</organism>
<feature type="domain" description="Cytidyltransferase-like" evidence="12">
    <location>
        <begin position="53"/>
        <end position="223"/>
    </location>
</feature>
<comment type="similarity">
    <text evidence="3 11">Belongs to the NadD family.</text>
</comment>